<dbReference type="PANTHER" id="PTHR45928:SF1">
    <property type="entry name" value="RE38146P"/>
    <property type="match status" value="1"/>
</dbReference>
<keyword evidence="8" id="KW-0496">Mitochondrion</keyword>
<evidence type="ECO:0000256" key="11">
    <source>
        <dbReference type="RuleBase" id="RU000488"/>
    </source>
</evidence>
<evidence type="ECO:0000313" key="13">
    <source>
        <dbReference type="EnsemblMetazoa" id="LLOJ009087-PA"/>
    </source>
</evidence>
<keyword evidence="3 11" id="KW-0813">Transport</keyword>
<dbReference type="Pfam" id="PF00153">
    <property type="entry name" value="Mito_carr"/>
    <property type="match status" value="3"/>
</dbReference>
<evidence type="ECO:0000256" key="5">
    <source>
        <dbReference type="ARBA" id="ARBA00022737"/>
    </source>
</evidence>
<dbReference type="VEuPathDB" id="VectorBase:LLOJ009087"/>
<organism evidence="13 14">
    <name type="scientific">Lutzomyia longipalpis</name>
    <name type="common">Sand fly</name>
    <dbReference type="NCBI Taxonomy" id="7200"/>
    <lineage>
        <taxon>Eukaryota</taxon>
        <taxon>Metazoa</taxon>
        <taxon>Ecdysozoa</taxon>
        <taxon>Arthropoda</taxon>
        <taxon>Hexapoda</taxon>
        <taxon>Insecta</taxon>
        <taxon>Pterygota</taxon>
        <taxon>Neoptera</taxon>
        <taxon>Endopterygota</taxon>
        <taxon>Diptera</taxon>
        <taxon>Nematocera</taxon>
        <taxon>Psychodoidea</taxon>
        <taxon>Psychodidae</taxon>
        <taxon>Lutzomyia</taxon>
        <taxon>Lutzomyia</taxon>
    </lineage>
</organism>
<keyword evidence="9 10" id="KW-0472">Membrane</keyword>
<sequence>MDFVVGGLAACSAGLFTNPFDLIKTRQQLHGELSVRKSGPNLYKNVWSSARTIIKTEGILALQKGLSAALSFQFVMNSTRLGLFETLSIHGLTRNKDGQLVPIRLIFCGGLCGVAGASAAAPFYLVKTQIQAMSKGEAAVGFQHNHRGTFQALGNIFQDGGLRGLWRGTSGLVCRIAMGSAVQLSTFTECKDFCQRYEIFRKNDFLTTVGASVVSGFFLVVFMTPFDVISTRLFNQGVDERGRGLLYRNIFDCFVKTFRVEGFWGLYKGFMPMFYRAAPHTILNLTFWEQFKKWKRIYIDEFATKDINSTVISDLTFTLASMILSRDLRFRSSTVKEKEENVWGKIFRKVIQCKLTVSIMLPAVIGQGLNIREVVLHKLSGFLEDNLLV</sequence>
<dbReference type="EnsemblMetazoa" id="LLOJ009087-RA">
    <property type="protein sequence ID" value="LLOJ009087-PA"/>
    <property type="gene ID" value="LLOJ009087"/>
</dbReference>
<dbReference type="InterPro" id="IPR018108">
    <property type="entry name" value="MCP_transmembrane"/>
</dbReference>
<dbReference type="SUPFAM" id="SSF103506">
    <property type="entry name" value="Mitochondrial carrier"/>
    <property type="match status" value="1"/>
</dbReference>
<feature type="repeat" description="Solcar" evidence="10">
    <location>
        <begin position="203"/>
        <end position="294"/>
    </location>
</feature>
<proteinExistence type="inferred from homology"/>
<dbReference type="GO" id="GO:0005743">
    <property type="term" value="C:mitochondrial inner membrane"/>
    <property type="evidence" value="ECO:0007669"/>
    <property type="project" value="UniProtKB-SubCell"/>
</dbReference>
<feature type="transmembrane region" description="Helical" evidence="12">
    <location>
        <begin position="103"/>
        <end position="126"/>
    </location>
</feature>
<keyword evidence="5" id="KW-0677">Repeat</keyword>
<dbReference type="PROSITE" id="PS50920">
    <property type="entry name" value="SOLCAR"/>
    <property type="match status" value="3"/>
</dbReference>
<evidence type="ECO:0000256" key="12">
    <source>
        <dbReference type="SAM" id="Phobius"/>
    </source>
</evidence>
<keyword evidence="14" id="KW-1185">Reference proteome</keyword>
<accession>A0A1B0CVQ2</accession>
<feature type="repeat" description="Solcar" evidence="10">
    <location>
        <begin position="103"/>
        <end position="193"/>
    </location>
</feature>
<evidence type="ECO:0000256" key="2">
    <source>
        <dbReference type="ARBA" id="ARBA00006375"/>
    </source>
</evidence>
<dbReference type="InterPro" id="IPR051508">
    <property type="entry name" value="Mito_Carrier_Antiporter"/>
</dbReference>
<dbReference type="Gene3D" id="1.50.40.10">
    <property type="entry name" value="Mitochondrial carrier domain"/>
    <property type="match status" value="1"/>
</dbReference>
<comment type="subcellular location">
    <subcellularLocation>
        <location evidence="1">Mitochondrion inner membrane</location>
        <topology evidence="1">Multi-pass membrane protein</topology>
    </subcellularLocation>
</comment>
<dbReference type="PANTHER" id="PTHR45928">
    <property type="entry name" value="RE38146P"/>
    <property type="match status" value="1"/>
</dbReference>
<dbReference type="VEuPathDB" id="VectorBase:LLONM1_004840"/>
<reference evidence="13" key="1">
    <citation type="submission" date="2020-05" db="UniProtKB">
        <authorList>
            <consortium name="EnsemblMetazoa"/>
        </authorList>
    </citation>
    <scope>IDENTIFICATION</scope>
    <source>
        <strain evidence="13">Jacobina</strain>
    </source>
</reference>
<evidence type="ECO:0000313" key="14">
    <source>
        <dbReference type="Proteomes" id="UP000092461"/>
    </source>
</evidence>
<name>A0A1B0CVQ2_LUTLO</name>
<comment type="similarity">
    <text evidence="2 11">Belongs to the mitochondrial carrier (TC 2.A.29) family.</text>
</comment>
<evidence type="ECO:0000256" key="6">
    <source>
        <dbReference type="ARBA" id="ARBA00022792"/>
    </source>
</evidence>
<evidence type="ECO:0000256" key="7">
    <source>
        <dbReference type="ARBA" id="ARBA00022989"/>
    </source>
</evidence>
<keyword evidence="6" id="KW-0999">Mitochondrion inner membrane</keyword>
<dbReference type="EMBL" id="AJWK01030992">
    <property type="status" value="NOT_ANNOTATED_CDS"/>
    <property type="molecule type" value="Genomic_DNA"/>
</dbReference>
<evidence type="ECO:0000256" key="4">
    <source>
        <dbReference type="ARBA" id="ARBA00022692"/>
    </source>
</evidence>
<evidence type="ECO:0000256" key="8">
    <source>
        <dbReference type="ARBA" id="ARBA00023128"/>
    </source>
</evidence>
<feature type="repeat" description="Solcar" evidence="10">
    <location>
        <begin position="1"/>
        <end position="90"/>
    </location>
</feature>
<keyword evidence="4 10" id="KW-0812">Transmembrane</keyword>
<dbReference type="AlphaFoldDB" id="A0A1B0CVQ2"/>
<feature type="transmembrane region" description="Helical" evidence="12">
    <location>
        <begin position="205"/>
        <end position="226"/>
    </location>
</feature>
<evidence type="ECO:0000256" key="3">
    <source>
        <dbReference type="ARBA" id="ARBA00022448"/>
    </source>
</evidence>
<dbReference type="InterPro" id="IPR023395">
    <property type="entry name" value="MCP_dom_sf"/>
</dbReference>
<evidence type="ECO:0000256" key="1">
    <source>
        <dbReference type="ARBA" id="ARBA00004448"/>
    </source>
</evidence>
<evidence type="ECO:0000256" key="9">
    <source>
        <dbReference type="ARBA" id="ARBA00023136"/>
    </source>
</evidence>
<keyword evidence="7 12" id="KW-1133">Transmembrane helix</keyword>
<dbReference type="Proteomes" id="UP000092461">
    <property type="component" value="Unassembled WGS sequence"/>
</dbReference>
<protein>
    <submittedName>
        <fullName evidence="13">Uncharacterized protein</fullName>
    </submittedName>
</protein>
<evidence type="ECO:0000256" key="10">
    <source>
        <dbReference type="PROSITE-ProRule" id="PRU00282"/>
    </source>
</evidence>